<dbReference type="PANTHER" id="PTHR24421:SF10">
    <property type="entry name" value="NITRATE_NITRITE SENSOR PROTEIN NARQ"/>
    <property type="match status" value="1"/>
</dbReference>
<evidence type="ECO:0000313" key="13">
    <source>
        <dbReference type="EMBL" id="WTW59887.1"/>
    </source>
</evidence>
<gene>
    <name evidence="13" type="ORF">OG549_04125</name>
</gene>
<organism evidence="13">
    <name type="scientific">Streptomyces sp. NBC_00003</name>
    <dbReference type="NCBI Taxonomy" id="2903608"/>
    <lineage>
        <taxon>Bacteria</taxon>
        <taxon>Bacillati</taxon>
        <taxon>Actinomycetota</taxon>
        <taxon>Actinomycetes</taxon>
        <taxon>Kitasatosporales</taxon>
        <taxon>Streptomycetaceae</taxon>
        <taxon>Streptomyces</taxon>
    </lineage>
</organism>
<dbReference type="GO" id="GO:0000155">
    <property type="term" value="F:phosphorelay sensor kinase activity"/>
    <property type="evidence" value="ECO:0007669"/>
    <property type="project" value="InterPro"/>
</dbReference>
<dbReference type="Pfam" id="PF07730">
    <property type="entry name" value="HisKA_3"/>
    <property type="match status" value="1"/>
</dbReference>
<dbReference type="GO" id="GO:0016020">
    <property type="term" value="C:membrane"/>
    <property type="evidence" value="ECO:0007669"/>
    <property type="project" value="InterPro"/>
</dbReference>
<dbReference type="GO" id="GO:0005524">
    <property type="term" value="F:ATP binding"/>
    <property type="evidence" value="ECO:0007669"/>
    <property type="project" value="UniProtKB-KW"/>
</dbReference>
<evidence type="ECO:0000256" key="3">
    <source>
        <dbReference type="ARBA" id="ARBA00022553"/>
    </source>
</evidence>
<evidence type="ECO:0000256" key="6">
    <source>
        <dbReference type="ARBA" id="ARBA00022777"/>
    </source>
</evidence>
<keyword evidence="10" id="KW-0472">Membrane</keyword>
<dbReference type="InterPro" id="IPR036890">
    <property type="entry name" value="HATPase_C_sf"/>
</dbReference>
<comment type="catalytic activity">
    <reaction evidence="1">
        <text>ATP + protein L-histidine = ADP + protein N-phospho-L-histidine.</text>
        <dbReference type="EC" id="2.7.13.3"/>
    </reaction>
</comment>
<evidence type="ECO:0000256" key="9">
    <source>
        <dbReference type="SAM" id="Coils"/>
    </source>
</evidence>
<feature type="domain" description="DUF7134" evidence="12">
    <location>
        <begin position="9"/>
        <end position="162"/>
    </location>
</feature>
<dbReference type="GO" id="GO:0046983">
    <property type="term" value="F:protein dimerization activity"/>
    <property type="evidence" value="ECO:0007669"/>
    <property type="project" value="InterPro"/>
</dbReference>
<dbReference type="SUPFAM" id="SSF55874">
    <property type="entry name" value="ATPase domain of HSP90 chaperone/DNA topoisomerase II/histidine kinase"/>
    <property type="match status" value="1"/>
</dbReference>
<dbReference type="EMBL" id="CP108318">
    <property type="protein sequence ID" value="WTW59887.1"/>
    <property type="molecule type" value="Genomic_DNA"/>
</dbReference>
<keyword evidence="6 13" id="KW-0418">Kinase</keyword>
<dbReference type="InterPro" id="IPR050482">
    <property type="entry name" value="Sensor_HK_TwoCompSys"/>
</dbReference>
<feature type="transmembrane region" description="Helical" evidence="10">
    <location>
        <begin position="66"/>
        <end position="84"/>
    </location>
</feature>
<dbReference type="Gene3D" id="1.20.5.1930">
    <property type="match status" value="1"/>
</dbReference>
<evidence type="ECO:0000256" key="2">
    <source>
        <dbReference type="ARBA" id="ARBA00012438"/>
    </source>
</evidence>
<feature type="coiled-coil region" evidence="9">
    <location>
        <begin position="161"/>
        <end position="188"/>
    </location>
</feature>
<feature type="transmembrane region" description="Helical" evidence="10">
    <location>
        <begin position="139"/>
        <end position="158"/>
    </location>
</feature>
<sequence length="417" mass="44356">MKAAPRAARRWIADRPRLTDVALGGGLTLFDVATVLDRTPEPSGWAVALWGAQTVPLLWRRTRPRAVLAAMTCLYVAFQVLSPIQGRIPGPFLLMIGVYGAARYAPVSASLPGTLLCLASTAAADALTGHWETPRLGSLEPISTTTFVFFFALAWLLGCGRRRIDADAERLRELNRRLEAERELNARQAVVTERARIARDLHDVVAHHVSAIAVQARAAEDVMTPASAPGEAGFSAAQAVQCVGLIARTADTALIEMRRVLGLLSFRERELAPEPSLDHLEPLIDAATEAGCRVTYVSQVGARTALSAGIRISAYRIVQEALTNVIKHAGPVGVRVTVGGDDSRLTIEVANDPAPSGHAPVPGTGRGLIGMRERVAAFDGVLEAGPCEDGGWRLHAVLLAKAPQSAEADVRPAVADA</sequence>
<proteinExistence type="predicted"/>
<keyword evidence="10" id="KW-1133">Transmembrane helix</keyword>
<accession>A0AAU2UXT3</accession>
<dbReference type="EC" id="2.7.13.3" evidence="2"/>
<evidence type="ECO:0000256" key="10">
    <source>
        <dbReference type="SAM" id="Phobius"/>
    </source>
</evidence>
<dbReference type="Pfam" id="PF23539">
    <property type="entry name" value="DUF7134"/>
    <property type="match status" value="1"/>
</dbReference>
<dbReference type="InterPro" id="IPR011712">
    <property type="entry name" value="Sig_transdc_His_kin_sub3_dim/P"/>
</dbReference>
<evidence type="ECO:0000256" key="1">
    <source>
        <dbReference type="ARBA" id="ARBA00000085"/>
    </source>
</evidence>
<dbReference type="Gene3D" id="3.30.565.10">
    <property type="entry name" value="Histidine kinase-like ATPase, C-terminal domain"/>
    <property type="match status" value="1"/>
</dbReference>
<protein>
    <recommendedName>
        <fullName evidence="2">histidine kinase</fullName>
        <ecNumber evidence="2">2.7.13.3</ecNumber>
    </recommendedName>
</protein>
<evidence type="ECO:0000256" key="8">
    <source>
        <dbReference type="ARBA" id="ARBA00023012"/>
    </source>
</evidence>
<dbReference type="InterPro" id="IPR055558">
    <property type="entry name" value="DUF7134"/>
</dbReference>
<evidence type="ECO:0000259" key="12">
    <source>
        <dbReference type="Pfam" id="PF23539"/>
    </source>
</evidence>
<keyword evidence="7" id="KW-0067">ATP-binding</keyword>
<name>A0AAU2UXT3_9ACTN</name>
<keyword evidence="10" id="KW-0812">Transmembrane</keyword>
<dbReference type="PANTHER" id="PTHR24421">
    <property type="entry name" value="NITRATE/NITRITE SENSOR PROTEIN NARX-RELATED"/>
    <property type="match status" value="1"/>
</dbReference>
<dbReference type="AlphaFoldDB" id="A0AAU2UXT3"/>
<keyword evidence="5" id="KW-0547">Nucleotide-binding</keyword>
<keyword evidence="9" id="KW-0175">Coiled coil</keyword>
<dbReference type="CDD" id="cd16917">
    <property type="entry name" value="HATPase_UhpB-NarQ-NarX-like"/>
    <property type="match status" value="1"/>
</dbReference>
<evidence type="ECO:0000256" key="7">
    <source>
        <dbReference type="ARBA" id="ARBA00022840"/>
    </source>
</evidence>
<evidence type="ECO:0000256" key="5">
    <source>
        <dbReference type="ARBA" id="ARBA00022741"/>
    </source>
</evidence>
<evidence type="ECO:0000256" key="4">
    <source>
        <dbReference type="ARBA" id="ARBA00022679"/>
    </source>
</evidence>
<feature type="domain" description="Signal transduction histidine kinase subgroup 3 dimerisation and phosphoacceptor" evidence="11">
    <location>
        <begin position="193"/>
        <end position="264"/>
    </location>
</feature>
<keyword evidence="4" id="KW-0808">Transferase</keyword>
<keyword evidence="8" id="KW-0902">Two-component regulatory system</keyword>
<evidence type="ECO:0000259" key="11">
    <source>
        <dbReference type="Pfam" id="PF07730"/>
    </source>
</evidence>
<keyword evidence="3" id="KW-0597">Phosphoprotein</keyword>
<reference evidence="13" key="1">
    <citation type="submission" date="2022-10" db="EMBL/GenBank/DDBJ databases">
        <title>The complete genomes of actinobacterial strains from the NBC collection.</title>
        <authorList>
            <person name="Joergensen T.S."/>
            <person name="Alvarez Arevalo M."/>
            <person name="Sterndorff E.B."/>
            <person name="Faurdal D."/>
            <person name="Vuksanovic O."/>
            <person name="Mourched A.-S."/>
            <person name="Charusanti P."/>
            <person name="Shaw S."/>
            <person name="Blin K."/>
            <person name="Weber T."/>
        </authorList>
    </citation>
    <scope>NUCLEOTIDE SEQUENCE</scope>
    <source>
        <strain evidence="13">NBC_00003</strain>
    </source>
</reference>